<dbReference type="Proteomes" id="UP000619260">
    <property type="component" value="Unassembled WGS sequence"/>
</dbReference>
<keyword evidence="5" id="KW-0732">Signal</keyword>
<feature type="signal peptide" evidence="5">
    <location>
        <begin position="1"/>
        <end position="29"/>
    </location>
</feature>
<keyword evidence="3" id="KW-0119">Carbohydrate metabolism</keyword>
<dbReference type="SMART" id="SM00060">
    <property type="entry name" value="FN3"/>
    <property type="match status" value="3"/>
</dbReference>
<evidence type="ECO:0000256" key="4">
    <source>
        <dbReference type="SAM" id="MobiDB-lite"/>
    </source>
</evidence>
<reference evidence="7" key="1">
    <citation type="submission" date="2021-01" db="EMBL/GenBank/DDBJ databases">
        <title>Whole genome shotgun sequence of Virgisporangium aliadipatigenens NBRC 105644.</title>
        <authorList>
            <person name="Komaki H."/>
            <person name="Tamura T."/>
        </authorList>
    </citation>
    <scope>NUCLEOTIDE SEQUENCE</scope>
    <source>
        <strain evidence="7">NBRC 105644</strain>
    </source>
</reference>
<feature type="region of interest" description="Disordered" evidence="4">
    <location>
        <begin position="208"/>
        <end position="228"/>
    </location>
</feature>
<evidence type="ECO:0000256" key="5">
    <source>
        <dbReference type="SAM" id="SignalP"/>
    </source>
</evidence>
<gene>
    <name evidence="7" type="ORF">Val02_08140</name>
</gene>
<keyword evidence="1" id="KW-0677">Repeat</keyword>
<dbReference type="PANTHER" id="PTHR13817">
    <property type="entry name" value="TITIN"/>
    <property type="match status" value="1"/>
</dbReference>
<keyword evidence="2" id="KW-0378">Hydrolase</keyword>
<evidence type="ECO:0000313" key="7">
    <source>
        <dbReference type="EMBL" id="GIJ43928.1"/>
    </source>
</evidence>
<comment type="caution">
    <text evidence="7">The sequence shown here is derived from an EMBL/GenBank/DDBJ whole genome shotgun (WGS) entry which is preliminary data.</text>
</comment>
<dbReference type="PROSITE" id="PS50853">
    <property type="entry name" value="FN3"/>
    <property type="match status" value="3"/>
</dbReference>
<dbReference type="InterPro" id="IPR036116">
    <property type="entry name" value="FN3_sf"/>
</dbReference>
<evidence type="ECO:0000256" key="1">
    <source>
        <dbReference type="ARBA" id="ARBA00022737"/>
    </source>
</evidence>
<dbReference type="InterPro" id="IPR013783">
    <property type="entry name" value="Ig-like_fold"/>
</dbReference>
<dbReference type="AlphaFoldDB" id="A0A8J3YH82"/>
<dbReference type="PANTHER" id="PTHR13817:SF73">
    <property type="entry name" value="FIBRONECTIN TYPE-III DOMAIN-CONTAINING PROTEIN"/>
    <property type="match status" value="1"/>
</dbReference>
<dbReference type="RefSeq" id="WP_203897453.1">
    <property type="nucleotide sequence ID" value="NZ_BOPF01000002.1"/>
</dbReference>
<evidence type="ECO:0000259" key="6">
    <source>
        <dbReference type="PROSITE" id="PS50853"/>
    </source>
</evidence>
<evidence type="ECO:0000256" key="3">
    <source>
        <dbReference type="ARBA" id="ARBA00023326"/>
    </source>
</evidence>
<keyword evidence="2" id="KW-0326">Glycosidase</keyword>
<feature type="chain" id="PRO_5035177045" description="Fibronectin type-III domain-containing protein" evidence="5">
    <location>
        <begin position="30"/>
        <end position="587"/>
    </location>
</feature>
<evidence type="ECO:0000256" key="2">
    <source>
        <dbReference type="ARBA" id="ARBA00023295"/>
    </source>
</evidence>
<sequence>MRWKQAARPLVAVAAGGTLLVWGAGVAMAGPGAPTGVTVTRNADDPSKVTVSWAPVEGATNYHVSVSDGSHEKVSVIAGGATSFAFDDAGLCGRWRFKVASRDASGKGTASKSTWLDTAGPGEASNVKVTRSADATAVTVTWQPPAHAGDAPVDHYDVGLSVNGQTVRRSVTGLTTTFTDVSPTMDALAMVSPYNSLAGCTSTHVMSKVSKDPDSDEPGQFKVNRDPADPRHLTLTWQAPKNTSHGAVHHYTFKYLYGSTTWKTVDLTGTSTTVDLPETWNDPDGATFAVVAWFADGQFGGHAWANLGGKPYVPSQKVTVSHTFGRIFARLELASGQYAAYPNAVLRVSRADGYTSEEWLEPGTRSIAMYDVPKGVYTVTVSGANELGEEEWSRETVQIGGDTLASDADFDDLGTTWKGASGNAIMAVNKPLGSQDQSLAYSIDTAANESYAAMVRATADVYSTKQSGLVFRYEPNHTETVDGKALTGPGFSLVKLTNNTECGKQLAGAFAPPGTFGAGRHRVVVRAIGNTFTATVDGKTVLQVSDIKAVNAANCGGDAPRGEKVAVHVWHDIYLKPFSNIAIGTGV</sequence>
<dbReference type="GO" id="GO:0000272">
    <property type="term" value="P:polysaccharide catabolic process"/>
    <property type="evidence" value="ECO:0007669"/>
    <property type="project" value="UniProtKB-KW"/>
</dbReference>
<feature type="domain" description="Fibronectin type-III" evidence="6">
    <location>
        <begin position="123"/>
        <end position="215"/>
    </location>
</feature>
<keyword evidence="3" id="KW-0624">Polysaccharide degradation</keyword>
<dbReference type="InterPro" id="IPR050964">
    <property type="entry name" value="Striated_Muscle_Regulatory"/>
</dbReference>
<dbReference type="Gene3D" id="2.60.40.10">
    <property type="entry name" value="Immunoglobulins"/>
    <property type="match status" value="3"/>
</dbReference>
<organism evidence="7 8">
    <name type="scientific">Virgisporangium aliadipatigenens</name>
    <dbReference type="NCBI Taxonomy" id="741659"/>
    <lineage>
        <taxon>Bacteria</taxon>
        <taxon>Bacillati</taxon>
        <taxon>Actinomycetota</taxon>
        <taxon>Actinomycetes</taxon>
        <taxon>Micromonosporales</taxon>
        <taxon>Micromonosporaceae</taxon>
        <taxon>Virgisporangium</taxon>
    </lineage>
</organism>
<dbReference type="GO" id="GO:0016798">
    <property type="term" value="F:hydrolase activity, acting on glycosyl bonds"/>
    <property type="evidence" value="ECO:0007669"/>
    <property type="project" value="UniProtKB-KW"/>
</dbReference>
<keyword evidence="8" id="KW-1185">Reference proteome</keyword>
<dbReference type="SUPFAM" id="SSF49265">
    <property type="entry name" value="Fibronectin type III"/>
    <property type="match status" value="2"/>
</dbReference>
<feature type="domain" description="Fibronectin type-III" evidence="6">
    <location>
        <begin position="217"/>
        <end position="323"/>
    </location>
</feature>
<dbReference type="EMBL" id="BOPF01000002">
    <property type="protein sequence ID" value="GIJ43928.1"/>
    <property type="molecule type" value="Genomic_DNA"/>
</dbReference>
<protein>
    <recommendedName>
        <fullName evidence="6">Fibronectin type-III domain-containing protein</fullName>
    </recommendedName>
</protein>
<feature type="domain" description="Fibronectin type-III" evidence="6">
    <location>
        <begin position="33"/>
        <end position="121"/>
    </location>
</feature>
<dbReference type="Gene3D" id="2.60.120.560">
    <property type="entry name" value="Exo-inulinase, domain 1"/>
    <property type="match status" value="1"/>
</dbReference>
<evidence type="ECO:0000313" key="8">
    <source>
        <dbReference type="Proteomes" id="UP000619260"/>
    </source>
</evidence>
<name>A0A8J3YH82_9ACTN</name>
<accession>A0A8J3YH82</accession>
<proteinExistence type="predicted"/>
<dbReference type="InterPro" id="IPR003961">
    <property type="entry name" value="FN3_dom"/>
</dbReference>